<dbReference type="EMBL" id="ACVN02000080">
    <property type="protein sequence ID" value="ERK60595.1"/>
    <property type="molecule type" value="Genomic_DNA"/>
</dbReference>
<evidence type="ECO:0000313" key="1">
    <source>
        <dbReference type="EMBL" id="ERK60595.1"/>
    </source>
</evidence>
<accession>U2QCL7</accession>
<gene>
    <name evidence="1" type="ORF">HMPREF0682_0917</name>
</gene>
<dbReference type="Proteomes" id="UP000017052">
    <property type="component" value="Unassembled WGS sequence"/>
</dbReference>
<proteinExistence type="predicted"/>
<organism evidence="1 2">
    <name type="scientific">Propionibacterium acidifaciens F0233</name>
    <dbReference type="NCBI Taxonomy" id="553198"/>
    <lineage>
        <taxon>Bacteria</taxon>
        <taxon>Bacillati</taxon>
        <taxon>Actinomycetota</taxon>
        <taxon>Actinomycetes</taxon>
        <taxon>Propionibacteriales</taxon>
        <taxon>Propionibacteriaceae</taxon>
        <taxon>Propionibacterium</taxon>
    </lineage>
</organism>
<protein>
    <submittedName>
        <fullName evidence="1">Uncharacterized protein</fullName>
    </submittedName>
</protein>
<name>U2QCL7_9ACTN</name>
<comment type="caution">
    <text evidence="1">The sequence shown here is derived from an EMBL/GenBank/DDBJ whole genome shotgun (WGS) entry which is preliminary data.</text>
</comment>
<keyword evidence="2" id="KW-1185">Reference proteome</keyword>
<reference evidence="1" key="1">
    <citation type="submission" date="2013-08" db="EMBL/GenBank/DDBJ databases">
        <authorList>
            <person name="Durkin A.S."/>
            <person name="Haft D.R."/>
            <person name="McCorrison J."/>
            <person name="Torralba M."/>
            <person name="Gillis M."/>
            <person name="Haft D.H."/>
            <person name="Methe B."/>
            <person name="Sutton G."/>
            <person name="Nelson K.E."/>
        </authorList>
    </citation>
    <scope>NUCLEOTIDE SEQUENCE [LARGE SCALE GENOMIC DNA]</scope>
    <source>
        <strain evidence="1">F0233</strain>
    </source>
</reference>
<dbReference type="AlphaFoldDB" id="U2QCL7"/>
<evidence type="ECO:0000313" key="2">
    <source>
        <dbReference type="Proteomes" id="UP000017052"/>
    </source>
</evidence>
<sequence length="125" mass="13146">MPRQLARIIHSYSSPVLGRPSLRAVISGSPSPVVEVHRPGWAMTEVKRALRTPLVAVQRKLQRCCPIDRCLRCLSAYSVSSIGASRGGNGGHRPAAGAGRAGAGRVCLSNPGENSCQWICTAAAS</sequence>